<proteinExistence type="predicted"/>
<dbReference type="PANTHER" id="PTHR24026:SF126">
    <property type="entry name" value="PROTOCADHERIN FAT 4"/>
    <property type="match status" value="1"/>
</dbReference>
<evidence type="ECO:0000256" key="3">
    <source>
        <dbReference type="ARBA" id="ARBA00022737"/>
    </source>
</evidence>
<evidence type="ECO:0000313" key="9">
    <source>
        <dbReference type="EMBL" id="VDL98707.1"/>
    </source>
</evidence>
<dbReference type="GO" id="GO:0005886">
    <property type="term" value="C:plasma membrane"/>
    <property type="evidence" value="ECO:0007669"/>
    <property type="project" value="UniProtKB-SubCell"/>
</dbReference>
<dbReference type="CDD" id="cd11304">
    <property type="entry name" value="Cadherin_repeat"/>
    <property type="match status" value="2"/>
</dbReference>
<evidence type="ECO:0000256" key="6">
    <source>
        <dbReference type="ARBA" id="ARBA00023136"/>
    </source>
</evidence>
<keyword evidence="10" id="KW-1185">Reference proteome</keyword>
<dbReference type="AlphaFoldDB" id="A0A183T774"/>
<dbReference type="WBParaSite" id="SSLN_0001278301-mRNA-1">
    <property type="protein sequence ID" value="SSLN_0001278301-mRNA-1"/>
    <property type="gene ID" value="SSLN_0001278301"/>
</dbReference>
<dbReference type="Proteomes" id="UP000275846">
    <property type="component" value="Unassembled WGS sequence"/>
</dbReference>
<comment type="subcellular location">
    <subcellularLocation>
        <location evidence="1">Membrane</location>
    </subcellularLocation>
</comment>
<evidence type="ECO:0000256" key="4">
    <source>
        <dbReference type="ARBA" id="ARBA00022837"/>
    </source>
</evidence>
<evidence type="ECO:0000256" key="2">
    <source>
        <dbReference type="ARBA" id="ARBA00022692"/>
    </source>
</evidence>
<feature type="domain" description="Cadherin" evidence="8">
    <location>
        <begin position="32"/>
        <end position="122"/>
    </location>
</feature>
<dbReference type="Gene3D" id="2.60.40.60">
    <property type="entry name" value="Cadherins"/>
    <property type="match status" value="3"/>
</dbReference>
<dbReference type="InterPro" id="IPR002126">
    <property type="entry name" value="Cadherin-like_dom"/>
</dbReference>
<gene>
    <name evidence="9" type="ORF">SSLN_LOCUS12322</name>
</gene>
<sequence>MDDDLVPVSVRRVFEAEDKKYPLVFVDNASRQLTAHDADRTARLVYSLAADEEVSSLGGLLASAEKGVFEVDKEGRVTLQRRLDFEKYSHYRLPVRVSDGEFTADATLHVTVGDVNDEAPRFEINPMQLVADEGAPPGRSIGRAKEMRRTAEAFYLLVDILCCFARPQVRVFDPDSPEVNGVVRCAEPRDLERRQALIFVPDLLTNPSAGVYDLRTRVVLDREGPQVEDGKAFIRLVCWDGNQQSEASRQYGRSPSFTATMTATLTIRDINDNAPVFSRSIYHVETSENNLLGAKIFQVTAHDADSGANSEIIYSLLDHTNFRVDPVSGWITASVEFDREKRDSYQVSALLLYHTTLLFKLIKINPKVRPRRFYEKWASTWRFYPDS</sequence>
<dbReference type="OrthoDB" id="6252479at2759"/>
<dbReference type="GO" id="GO:0005509">
    <property type="term" value="F:calcium ion binding"/>
    <property type="evidence" value="ECO:0007669"/>
    <property type="project" value="UniProtKB-UniRule"/>
</dbReference>
<dbReference type="GO" id="GO:0007156">
    <property type="term" value="P:homophilic cell adhesion via plasma membrane adhesion molecules"/>
    <property type="evidence" value="ECO:0007669"/>
    <property type="project" value="InterPro"/>
</dbReference>
<reference evidence="9 10" key="2">
    <citation type="submission" date="2018-11" db="EMBL/GenBank/DDBJ databases">
        <authorList>
            <consortium name="Pathogen Informatics"/>
        </authorList>
    </citation>
    <scope>NUCLEOTIDE SEQUENCE [LARGE SCALE GENOMIC DNA]</scope>
    <source>
        <strain evidence="9 10">NST_G2</strain>
    </source>
</reference>
<dbReference type="STRING" id="70667.A0A183T774"/>
<evidence type="ECO:0000313" key="10">
    <source>
        <dbReference type="Proteomes" id="UP000275846"/>
    </source>
</evidence>
<evidence type="ECO:0000256" key="1">
    <source>
        <dbReference type="ARBA" id="ARBA00004370"/>
    </source>
</evidence>
<dbReference type="PRINTS" id="PR00205">
    <property type="entry name" value="CADHERIN"/>
</dbReference>
<feature type="domain" description="Cadherin" evidence="8">
    <location>
        <begin position="278"/>
        <end position="347"/>
    </location>
</feature>
<dbReference type="PANTHER" id="PTHR24026">
    <property type="entry name" value="FAT ATYPICAL CADHERIN-RELATED"/>
    <property type="match status" value="1"/>
</dbReference>
<dbReference type="PROSITE" id="PS50268">
    <property type="entry name" value="CADHERIN_2"/>
    <property type="match status" value="3"/>
</dbReference>
<evidence type="ECO:0000256" key="7">
    <source>
        <dbReference type="PROSITE-ProRule" id="PRU00043"/>
    </source>
</evidence>
<keyword evidence="6" id="KW-0472">Membrane</keyword>
<dbReference type="Pfam" id="PF00028">
    <property type="entry name" value="Cadherin"/>
    <property type="match status" value="2"/>
</dbReference>
<organism evidence="11">
    <name type="scientific">Schistocephalus solidus</name>
    <name type="common">Tapeworm</name>
    <dbReference type="NCBI Taxonomy" id="70667"/>
    <lineage>
        <taxon>Eukaryota</taxon>
        <taxon>Metazoa</taxon>
        <taxon>Spiralia</taxon>
        <taxon>Lophotrochozoa</taxon>
        <taxon>Platyhelminthes</taxon>
        <taxon>Cestoda</taxon>
        <taxon>Eucestoda</taxon>
        <taxon>Diphyllobothriidea</taxon>
        <taxon>Diphyllobothriidae</taxon>
        <taxon>Schistocephalus</taxon>
    </lineage>
</organism>
<accession>A0A183T774</accession>
<keyword evidence="3" id="KW-0677">Repeat</keyword>
<keyword evidence="2" id="KW-0812">Transmembrane</keyword>
<protein>
    <submittedName>
        <fullName evidence="11">Cadherin domain protein</fullName>
    </submittedName>
</protein>
<evidence type="ECO:0000313" key="11">
    <source>
        <dbReference type="WBParaSite" id="SSLN_0001278301-mRNA-1"/>
    </source>
</evidence>
<keyword evidence="4 7" id="KW-0106">Calcium</keyword>
<reference evidence="11" key="1">
    <citation type="submission" date="2016-06" db="UniProtKB">
        <authorList>
            <consortium name="WormBaseParasite"/>
        </authorList>
    </citation>
    <scope>IDENTIFICATION</scope>
</reference>
<name>A0A183T774_SCHSO</name>
<evidence type="ECO:0000256" key="5">
    <source>
        <dbReference type="ARBA" id="ARBA00022989"/>
    </source>
</evidence>
<keyword evidence="5" id="KW-1133">Transmembrane helix</keyword>
<dbReference type="SUPFAM" id="SSF49313">
    <property type="entry name" value="Cadherin-like"/>
    <property type="match status" value="2"/>
</dbReference>
<dbReference type="InterPro" id="IPR020894">
    <property type="entry name" value="Cadherin_CS"/>
</dbReference>
<dbReference type="InterPro" id="IPR015919">
    <property type="entry name" value="Cadherin-like_sf"/>
</dbReference>
<dbReference type="EMBL" id="UYSU01037184">
    <property type="protein sequence ID" value="VDL98707.1"/>
    <property type="molecule type" value="Genomic_DNA"/>
</dbReference>
<feature type="domain" description="Cadherin" evidence="8">
    <location>
        <begin position="123"/>
        <end position="277"/>
    </location>
</feature>
<evidence type="ECO:0000259" key="8">
    <source>
        <dbReference type="PROSITE" id="PS50268"/>
    </source>
</evidence>
<dbReference type="PROSITE" id="PS00232">
    <property type="entry name" value="CADHERIN_1"/>
    <property type="match status" value="1"/>
</dbReference>
<dbReference type="SMART" id="SM00112">
    <property type="entry name" value="CA"/>
    <property type="match status" value="3"/>
</dbReference>